<dbReference type="Gene3D" id="3.60.60.10">
    <property type="entry name" value="Penicillin V Acylase, Chain A"/>
    <property type="match status" value="1"/>
</dbReference>
<accession>A0A4R9JIC0</accession>
<dbReference type="GO" id="GO:0006508">
    <property type="term" value="P:proteolysis"/>
    <property type="evidence" value="ECO:0007669"/>
    <property type="project" value="UniProtKB-KW"/>
</dbReference>
<reference evidence="2" key="1">
    <citation type="journal article" date="2019" name="PLoS Negl. Trop. Dis.">
        <title>Revisiting the worldwide diversity of Leptospira species in the environment.</title>
        <authorList>
            <person name="Vincent A.T."/>
            <person name="Schiettekatte O."/>
            <person name="Bourhy P."/>
            <person name="Veyrier F.J."/>
            <person name="Picardeau M."/>
        </authorList>
    </citation>
    <scope>NUCLEOTIDE SEQUENCE [LARGE SCALE GENOMIC DNA]</scope>
    <source>
        <strain evidence="2">201702692</strain>
    </source>
</reference>
<dbReference type="PANTHER" id="PTHR12994">
    <property type="entry name" value="SECERNIN"/>
    <property type="match status" value="1"/>
</dbReference>
<keyword evidence="1" id="KW-0378">Hydrolase</keyword>
<dbReference type="PANTHER" id="PTHR12994:SF17">
    <property type="entry name" value="LD30995P"/>
    <property type="match status" value="1"/>
</dbReference>
<name>A0A4R9JIC0_9LEPT</name>
<sequence length="453" mass="52105">MCDTSLATEKFTNTQKRIFAKNSDREPNEAQSILHVPRMEYTKGSTLRTTYIEIPQTNVTYEVFLSKPFHMWGAEMGVNEFGLCIGNEAVFTNLKIKKQNNGLTGMDLIRLALERCRSAKDGLFLITELLETYGQDACGGYENRSFFYHNSFIIADRTDGYVLETVDRYWVAKKIDSFYAISNGLTIGSDFDYSSPNLINKLRKKSNKEFSFKDHFSDHFYTYMSHCKDRRILHQKTAENLEKENASYTTKQAMAALKTHAIETDEFEPSSSSMKSLCLHATGPTTPNQTNGSLIVEWDTSETNQDPLRVFYTGTSTPCLSLFKPFFFGTKNFLNSSSLLSNATYSETLWWLNESIARKSNFDYQAVRSILVPALIGLQESVFNITKDFLSPPKKEEVQWRFLKDHVNILKKVDEELIESKIGMSRWQNPLFQIYWSGQNRKLGIPFRDKKNQ</sequence>
<dbReference type="Pfam" id="PF03577">
    <property type="entry name" value="Peptidase_C69"/>
    <property type="match status" value="1"/>
</dbReference>
<organism evidence="2 3">
    <name type="scientific">Leptospira perdikensis</name>
    <dbReference type="NCBI Taxonomy" id="2484948"/>
    <lineage>
        <taxon>Bacteria</taxon>
        <taxon>Pseudomonadati</taxon>
        <taxon>Spirochaetota</taxon>
        <taxon>Spirochaetia</taxon>
        <taxon>Leptospirales</taxon>
        <taxon>Leptospiraceae</taxon>
        <taxon>Leptospira</taxon>
    </lineage>
</organism>
<comment type="similarity">
    <text evidence="1">Belongs to the peptidase C69 family.</text>
</comment>
<dbReference type="EMBL" id="RQGA01000009">
    <property type="protein sequence ID" value="TGL40835.1"/>
    <property type="molecule type" value="Genomic_DNA"/>
</dbReference>
<dbReference type="EC" id="3.4.-.-" evidence="1"/>
<dbReference type="InterPro" id="IPR005322">
    <property type="entry name" value="Peptidase_C69"/>
</dbReference>
<evidence type="ECO:0000313" key="3">
    <source>
        <dbReference type="Proteomes" id="UP000298125"/>
    </source>
</evidence>
<evidence type="ECO:0000256" key="1">
    <source>
        <dbReference type="RuleBase" id="RU364089"/>
    </source>
</evidence>
<keyword evidence="1" id="KW-0645">Protease</keyword>
<keyword evidence="1" id="KW-0224">Dipeptidase</keyword>
<dbReference type="RefSeq" id="WP_135578405.1">
    <property type="nucleotide sequence ID" value="NZ_RQGA01000009.1"/>
</dbReference>
<protein>
    <recommendedName>
        <fullName evidence="1">Dipeptidase</fullName>
        <ecNumber evidence="1">3.4.-.-</ecNumber>
    </recommendedName>
</protein>
<gene>
    <name evidence="2" type="ORF">EHQ49_08505</name>
</gene>
<dbReference type="Proteomes" id="UP000298125">
    <property type="component" value="Unassembled WGS sequence"/>
</dbReference>
<comment type="catalytic activity">
    <reaction evidence="1">
        <text>an L-aminoacyl-L-amino acid + H2O = 2 an L-alpha-amino acid</text>
        <dbReference type="Rhea" id="RHEA:48940"/>
        <dbReference type="ChEBI" id="CHEBI:15377"/>
        <dbReference type="ChEBI" id="CHEBI:59869"/>
        <dbReference type="ChEBI" id="CHEBI:77460"/>
    </reaction>
</comment>
<dbReference type="GO" id="GO:0070004">
    <property type="term" value="F:cysteine-type exopeptidase activity"/>
    <property type="evidence" value="ECO:0007669"/>
    <property type="project" value="InterPro"/>
</dbReference>
<dbReference type="OrthoDB" id="9764088at2"/>
<proteinExistence type="inferred from homology"/>
<comment type="caution">
    <text evidence="2">The sequence shown here is derived from an EMBL/GenBank/DDBJ whole genome shotgun (WGS) entry which is preliminary data.</text>
</comment>
<evidence type="ECO:0000313" key="2">
    <source>
        <dbReference type="EMBL" id="TGL40835.1"/>
    </source>
</evidence>
<dbReference type="AlphaFoldDB" id="A0A4R9JIC0"/>
<dbReference type="GO" id="GO:0016805">
    <property type="term" value="F:dipeptidase activity"/>
    <property type="evidence" value="ECO:0007669"/>
    <property type="project" value="UniProtKB-KW"/>
</dbReference>
<keyword evidence="3" id="KW-1185">Reference proteome</keyword>